<keyword evidence="2" id="KW-1185">Reference proteome</keyword>
<name>A0ACB8Y4H5_ARCLA</name>
<proteinExistence type="predicted"/>
<organism evidence="1 2">
    <name type="scientific">Arctium lappa</name>
    <name type="common">Greater burdock</name>
    <name type="synonym">Lappa major</name>
    <dbReference type="NCBI Taxonomy" id="4217"/>
    <lineage>
        <taxon>Eukaryota</taxon>
        <taxon>Viridiplantae</taxon>
        <taxon>Streptophyta</taxon>
        <taxon>Embryophyta</taxon>
        <taxon>Tracheophyta</taxon>
        <taxon>Spermatophyta</taxon>
        <taxon>Magnoliopsida</taxon>
        <taxon>eudicotyledons</taxon>
        <taxon>Gunneridae</taxon>
        <taxon>Pentapetalae</taxon>
        <taxon>asterids</taxon>
        <taxon>campanulids</taxon>
        <taxon>Asterales</taxon>
        <taxon>Asteraceae</taxon>
        <taxon>Carduoideae</taxon>
        <taxon>Cardueae</taxon>
        <taxon>Arctiinae</taxon>
        <taxon>Arctium</taxon>
    </lineage>
</organism>
<dbReference type="Proteomes" id="UP001055879">
    <property type="component" value="Linkage Group LG14"/>
</dbReference>
<evidence type="ECO:0000313" key="2">
    <source>
        <dbReference type="Proteomes" id="UP001055879"/>
    </source>
</evidence>
<dbReference type="EMBL" id="CM042060">
    <property type="protein sequence ID" value="KAI3678963.1"/>
    <property type="molecule type" value="Genomic_DNA"/>
</dbReference>
<sequence>MHISPCILCSPISLNSMAKDHSSKSLARSSYEKISKVTFGSFLRISRYPKNNNIPNRPPSATGPASGEVIPASIPVPDPTTSESFRPLGPKPFKKFVRFSSSDVKKTDSGGGGGKEIAGQKTFSEEKYNSYIDHTKMKMRAPSTVSGGGRTISRRETFNDMFSSYITRTKMRLRTTSSVDNDGKTVSSK</sequence>
<protein>
    <submittedName>
        <fullName evidence="1">Uncharacterized protein</fullName>
    </submittedName>
</protein>
<evidence type="ECO:0000313" key="1">
    <source>
        <dbReference type="EMBL" id="KAI3678963.1"/>
    </source>
</evidence>
<reference evidence="1 2" key="2">
    <citation type="journal article" date="2022" name="Mol. Ecol. Resour.">
        <title>The genomes of chicory, endive, great burdock and yacon provide insights into Asteraceae paleo-polyploidization history and plant inulin production.</title>
        <authorList>
            <person name="Fan W."/>
            <person name="Wang S."/>
            <person name="Wang H."/>
            <person name="Wang A."/>
            <person name="Jiang F."/>
            <person name="Liu H."/>
            <person name="Zhao H."/>
            <person name="Xu D."/>
            <person name="Zhang Y."/>
        </authorList>
    </citation>
    <scope>NUCLEOTIDE SEQUENCE [LARGE SCALE GENOMIC DNA]</scope>
    <source>
        <strain evidence="2">cv. Niubang</strain>
    </source>
</reference>
<comment type="caution">
    <text evidence="1">The sequence shown here is derived from an EMBL/GenBank/DDBJ whole genome shotgun (WGS) entry which is preliminary data.</text>
</comment>
<reference evidence="2" key="1">
    <citation type="journal article" date="2022" name="Mol. Ecol. Resour.">
        <title>The genomes of chicory, endive, great burdock and yacon provide insights into Asteraceae palaeo-polyploidization history and plant inulin production.</title>
        <authorList>
            <person name="Fan W."/>
            <person name="Wang S."/>
            <person name="Wang H."/>
            <person name="Wang A."/>
            <person name="Jiang F."/>
            <person name="Liu H."/>
            <person name="Zhao H."/>
            <person name="Xu D."/>
            <person name="Zhang Y."/>
        </authorList>
    </citation>
    <scope>NUCLEOTIDE SEQUENCE [LARGE SCALE GENOMIC DNA]</scope>
    <source>
        <strain evidence="2">cv. Niubang</strain>
    </source>
</reference>
<gene>
    <name evidence="1" type="ORF">L6452_38267</name>
</gene>
<accession>A0ACB8Y4H5</accession>